<feature type="transmembrane region" description="Helical" evidence="1">
    <location>
        <begin position="20"/>
        <end position="44"/>
    </location>
</feature>
<dbReference type="AlphaFoldDB" id="A0A3B0R968"/>
<dbReference type="InterPro" id="IPR045594">
    <property type="entry name" value="DUF6460"/>
</dbReference>
<feature type="domain" description="DUF6460" evidence="2">
    <location>
        <begin position="63"/>
        <end position="96"/>
    </location>
</feature>
<proteinExistence type="predicted"/>
<organism evidence="3">
    <name type="scientific">hydrothermal vent metagenome</name>
    <dbReference type="NCBI Taxonomy" id="652676"/>
    <lineage>
        <taxon>unclassified sequences</taxon>
        <taxon>metagenomes</taxon>
        <taxon>ecological metagenomes</taxon>
    </lineage>
</organism>
<evidence type="ECO:0000256" key="1">
    <source>
        <dbReference type="SAM" id="Phobius"/>
    </source>
</evidence>
<gene>
    <name evidence="3" type="ORF">MNBD_ALPHA06-896</name>
</gene>
<evidence type="ECO:0000259" key="2">
    <source>
        <dbReference type="Pfam" id="PF20061"/>
    </source>
</evidence>
<keyword evidence="1" id="KW-1133">Transmembrane helix</keyword>
<dbReference type="EMBL" id="UOEE01000094">
    <property type="protein sequence ID" value="VAV89754.1"/>
    <property type="molecule type" value="Genomic_DNA"/>
</dbReference>
<keyword evidence="1" id="KW-0812">Transmembrane</keyword>
<feature type="transmembrane region" description="Helical" evidence="1">
    <location>
        <begin position="76"/>
        <end position="94"/>
    </location>
</feature>
<accession>A0A3B0R968</accession>
<evidence type="ECO:0000313" key="3">
    <source>
        <dbReference type="EMBL" id="VAV89754.1"/>
    </source>
</evidence>
<name>A0A3B0R968_9ZZZZ</name>
<reference evidence="3" key="1">
    <citation type="submission" date="2018-06" db="EMBL/GenBank/DDBJ databases">
        <authorList>
            <person name="Zhirakovskaya E."/>
        </authorList>
    </citation>
    <scope>NUCLEOTIDE SEQUENCE</scope>
</reference>
<sequence length="100" mass="10884">MPDLSPSDPKPKRSFLQKLFAISPAGLFKLLLACLGVGILLAVLNIDPRRVWFDFFGTISDAWAKGWELAGGAVDYLLLGAIIVVPVFLVMRLLQASGKK</sequence>
<keyword evidence="1" id="KW-0472">Membrane</keyword>
<protein>
    <recommendedName>
        <fullName evidence="2">DUF6460 domain-containing protein</fullName>
    </recommendedName>
</protein>
<dbReference type="Pfam" id="PF20061">
    <property type="entry name" value="DUF6460"/>
    <property type="match status" value="1"/>
</dbReference>